<reference evidence="1" key="1">
    <citation type="submission" date="2019-08" db="EMBL/GenBank/DDBJ databases">
        <title>Genome sequence of Clostridiales bacterium MT110.</title>
        <authorList>
            <person name="Cao J."/>
        </authorList>
    </citation>
    <scope>NUCLEOTIDE SEQUENCE</scope>
    <source>
        <strain evidence="1">MT110</strain>
    </source>
</reference>
<dbReference type="Proteomes" id="UP000594014">
    <property type="component" value="Chromosome"/>
</dbReference>
<keyword evidence="2" id="KW-1185">Reference proteome</keyword>
<dbReference type="EMBL" id="CP042469">
    <property type="protein sequence ID" value="QOX62394.1"/>
    <property type="molecule type" value="Genomic_DNA"/>
</dbReference>
<sequence length="115" mass="13394">MRLRINKIVDSNAATIFMFLYGLIIQIVALPAIYYYSLVYQEAAAMFERLVVIWFCIPIISIIAILLAILQIIKRNNHEKRKLPMIGLILNSLWFSAYLVTLYLVFVWKAVPFLI</sequence>
<evidence type="ECO:0000313" key="1">
    <source>
        <dbReference type="EMBL" id="QOX62394.1"/>
    </source>
</evidence>
<accession>A0ACD1A7Q5</accession>
<gene>
    <name evidence="1" type="ORF">FRZ06_02980</name>
</gene>
<organism evidence="1 2">
    <name type="scientific">Anoxybacterium hadale</name>
    <dbReference type="NCBI Taxonomy" id="3408580"/>
    <lineage>
        <taxon>Bacteria</taxon>
        <taxon>Bacillati</taxon>
        <taxon>Bacillota</taxon>
        <taxon>Clostridia</taxon>
        <taxon>Peptostreptococcales</taxon>
        <taxon>Anaerovoracaceae</taxon>
        <taxon>Anoxybacterium</taxon>
    </lineage>
</organism>
<evidence type="ECO:0000313" key="2">
    <source>
        <dbReference type="Proteomes" id="UP000594014"/>
    </source>
</evidence>
<proteinExistence type="predicted"/>
<name>A0ACD1A7Q5_9FIRM</name>
<protein>
    <submittedName>
        <fullName evidence="1">Uncharacterized protein</fullName>
    </submittedName>
</protein>